<proteinExistence type="predicted"/>
<evidence type="ECO:0000313" key="1">
    <source>
        <dbReference type="EMBL" id="XAI69326.1"/>
    </source>
</evidence>
<dbReference type="Gene3D" id="2.60.40.3940">
    <property type="match status" value="1"/>
</dbReference>
<protein>
    <submittedName>
        <fullName evidence="1">Tail fiber protein</fullName>
    </submittedName>
</protein>
<reference evidence="1" key="1">
    <citation type="journal article" date="2024" name="J. Gen. Virol.">
        <title>Novel phages of Pseudomonas syringae unveil numerous potential auxiliary metabolic genes.</title>
        <authorList>
            <person name="Feltin C."/>
            <person name="Garneau J.R."/>
            <person name="Morris C.E."/>
            <person name="Berard A."/>
            <person name="Torres-Barcelo C."/>
        </authorList>
    </citation>
    <scope>NUCLEOTIDE SEQUENCE</scope>
</reference>
<organism evidence="1">
    <name type="scientific">Pseudomonas phage Pyxpy01</name>
    <dbReference type="NCBI Taxonomy" id="3138546"/>
    <lineage>
        <taxon>Viruses</taxon>
    </lineage>
</organism>
<accession>A0AAU6VXP4</accession>
<dbReference type="EMBL" id="PP179310">
    <property type="protein sequence ID" value="XAI69326.1"/>
    <property type="molecule type" value="Genomic_DNA"/>
</dbReference>
<sequence length="493" mass="52381">MANITKPLGLSNVWANGGTKIDPGASKVNIGWVVQLPPYEFQNWVDNRQDQAIAHISQHGIPEWDSVTEYQGLLSYTQGSNGIIYKCIATNTNKDPSNSLNSAYWAIAFEVYGSVQTVSDALAVHINNYQTLAAIGNYPAARANLSVYSKSESDTRFAGLNGSSAQVFAVGIATQPEHAVRLGQVSSLLTQATESTLGVVRLATTGLTEGGVDDLTAITPLKASNVYLKKSSNLAGLPNYVTARSNLGLGSMAIEASTSFLRAVNNLGEITNAAVARANLGLTSTAIQPETYFLRTAFNLGDLPNVAQARLNLGLTPTAYADPNAFLYKVDNLAGLTNPAQARLNLGLSDAGLYPSNTWLTRANNLADLTNVQTARNNLGLGNLSTRNVFNVPGDLDFSNINGAGGGWLKIPGGFTMQWGQGPALGDDMSTTINLWIPGNINTVQVTALGVFSSGVGPGFMTDSWTSTNFRVSNNYNTGPYRAFTWFAIVYTG</sequence>
<name>A0AAU6VXP4_9VIRU</name>
<gene>
    <name evidence="1" type="ORF">Pyxpy01_00028</name>
</gene>